<accession>A0A8S5KZV6</accession>
<protein>
    <submittedName>
        <fullName evidence="1">Maturation protein</fullName>
    </submittedName>
</protein>
<dbReference type="Proteomes" id="UP000681999">
    <property type="component" value="Segment"/>
</dbReference>
<dbReference type="RefSeq" id="YP_010770043.1">
    <property type="nucleotide sequence ID" value="NC_074145.1"/>
</dbReference>
<name>A0A8S5KZV6_9VIRU</name>
<evidence type="ECO:0000313" key="1">
    <source>
        <dbReference type="EMBL" id="DAD50848.1"/>
    </source>
</evidence>
<reference evidence="1" key="1">
    <citation type="submission" date="2020-09" db="EMBL/GenBank/DDBJ databases">
        <title>Leviviricetes taxonomy.</title>
        <authorList>
            <person name="Stockdale S.R."/>
            <person name="Callanan J."/>
            <person name="Adriaenssens E.M."/>
            <person name="Kuhn J.H."/>
            <person name="Rumnieks J."/>
            <person name="Shkoporov A."/>
            <person name="Draper L.A."/>
            <person name="Ross P."/>
            <person name="Hill C."/>
        </authorList>
    </citation>
    <scope>NUCLEOTIDE SEQUENCE</scope>
</reference>
<proteinExistence type="predicted"/>
<evidence type="ECO:0000313" key="2">
    <source>
        <dbReference type="Proteomes" id="UP000681999"/>
    </source>
</evidence>
<dbReference type="EMBL" id="BK013644">
    <property type="protein sequence ID" value="DAD50848.1"/>
    <property type="molecule type" value="Genomic_RNA"/>
</dbReference>
<keyword evidence="2" id="KW-1185">Reference proteome</keyword>
<gene>
    <name evidence="1" type="primary">SRR5466727_6_1</name>
</gene>
<dbReference type="GeneID" id="80399237"/>
<sequence>MSQSRFRSKHEIKSLPAYGQSIWLNGSNTTWQSYPPSDVPVALLNGEEGWMLDFVTPRFHKRSAAGEVFFNNKLQEKVTIETKASGILQQNQIVPSLINGVPRNNGFRLDRGAVINHLPTRPSPRYGVWPEEVPVVSQADINRMKVLTSTAVLSKRGRSDSDLWESIAEYRQTLDLLKRPLSELVNKSNAMLTSIQRSTASRRLLKEVSSAHLLYRYGITPLMKDIASIAKTLERTTGKQRKTSRANESHFAVQREDGYTMAGACKVLWTRESRENIQVRGMSLDEVDLSLLGNVGFSLKGLITLPYELVTYSFVADWFFNFGDYLGARAPAFGYNQLGSSLTTTVTRSTLYTITGTDAGGTDNWVYTGSLSGTCAIVRQSSTRSGLTHPGVTMRNNFKLDSFSRAADATALIASRFVKINNLVGPTPVGNFSYKQKQLSLLWLNQPGLSK</sequence>
<dbReference type="KEGG" id="vg:80399237"/>
<organism evidence="1 2">
    <name type="scientific">ssRNA phage SRR5466727_6</name>
    <dbReference type="NCBI Taxonomy" id="2786435"/>
    <lineage>
        <taxon>Viruses</taxon>
        <taxon>Riboviria</taxon>
        <taxon>Orthornavirae</taxon>
        <taxon>Lenarviricota</taxon>
        <taxon>Leviviricetes</taxon>
        <taxon>Norzivirales</taxon>
        <taxon>Solspiviridae</taxon>
        <taxon>Wahlkovirus</taxon>
        <taxon>Wahlkovirus borborenecus</taxon>
    </lineage>
</organism>